<dbReference type="AlphaFoldDB" id="B9S0N3"/>
<dbReference type="CDD" id="cd20216">
    <property type="entry name" value="PFM_HFR-2-like"/>
    <property type="match status" value="1"/>
</dbReference>
<dbReference type="PANTHER" id="PTHR39244">
    <property type="entry name" value="NATTERIN-4"/>
    <property type="match status" value="1"/>
</dbReference>
<evidence type="ECO:0000313" key="3">
    <source>
        <dbReference type="Proteomes" id="UP000008311"/>
    </source>
</evidence>
<dbReference type="Gene3D" id="2.170.15.10">
    <property type="entry name" value="Proaerolysin, chain A, domain 3"/>
    <property type="match status" value="1"/>
</dbReference>
<proteinExistence type="predicted"/>
<gene>
    <name evidence="2" type="ORF">RCOM_1357290</name>
</gene>
<dbReference type="Proteomes" id="UP000008311">
    <property type="component" value="Unassembled WGS sequence"/>
</dbReference>
<name>B9S0N3_RICCO</name>
<dbReference type="InterPro" id="IPR036242">
    <property type="entry name" value="Agglutinin_dom_sf"/>
</dbReference>
<feature type="domain" description="Agglutinin" evidence="1">
    <location>
        <begin position="156"/>
        <end position="293"/>
    </location>
</feature>
<keyword evidence="3" id="KW-1185">Reference proteome</keyword>
<dbReference type="PANTHER" id="PTHR39244:SF5">
    <property type="entry name" value="NATTERIN-3-LIKE"/>
    <property type="match status" value="1"/>
</dbReference>
<accession>B9S0N3</accession>
<dbReference type="Pfam" id="PF07468">
    <property type="entry name" value="Agglutinin"/>
    <property type="match status" value="2"/>
</dbReference>
<evidence type="ECO:0000259" key="1">
    <source>
        <dbReference type="SMART" id="SM00791"/>
    </source>
</evidence>
<dbReference type="EMBL" id="EQ973837">
    <property type="protein sequence ID" value="EEF42966.1"/>
    <property type="molecule type" value="Genomic_DNA"/>
</dbReference>
<dbReference type="InterPro" id="IPR008998">
    <property type="entry name" value="Agglutinin"/>
</dbReference>
<reference evidence="3" key="1">
    <citation type="journal article" date="2010" name="Nat. Biotechnol.">
        <title>Draft genome sequence of the oilseed species Ricinus communis.</title>
        <authorList>
            <person name="Chan A.P."/>
            <person name="Crabtree J."/>
            <person name="Zhao Q."/>
            <person name="Lorenzi H."/>
            <person name="Orvis J."/>
            <person name="Puiu D."/>
            <person name="Melake-Berhan A."/>
            <person name="Jones K.M."/>
            <person name="Redman J."/>
            <person name="Chen G."/>
            <person name="Cahoon E.B."/>
            <person name="Gedil M."/>
            <person name="Stanke M."/>
            <person name="Haas B.J."/>
            <person name="Wortman J.R."/>
            <person name="Fraser-Liggett C.M."/>
            <person name="Ravel J."/>
            <person name="Rabinowicz P.D."/>
        </authorList>
    </citation>
    <scope>NUCLEOTIDE SEQUENCE [LARGE SCALE GENOMIC DNA]</scope>
    <source>
        <strain evidence="3">cv. Hale</strain>
    </source>
</reference>
<dbReference type="KEGG" id="rcu:8284545"/>
<dbReference type="SMR" id="B9S0N3"/>
<dbReference type="InParanoid" id="B9S0N3"/>
<dbReference type="OrthoDB" id="838722at2759"/>
<dbReference type="eggNOG" id="ENOG502QU8X">
    <property type="taxonomic scope" value="Eukaryota"/>
</dbReference>
<organism evidence="2 3">
    <name type="scientific">Ricinus communis</name>
    <name type="common">Castor bean</name>
    <dbReference type="NCBI Taxonomy" id="3988"/>
    <lineage>
        <taxon>Eukaryota</taxon>
        <taxon>Viridiplantae</taxon>
        <taxon>Streptophyta</taxon>
        <taxon>Embryophyta</taxon>
        <taxon>Tracheophyta</taxon>
        <taxon>Spermatophyta</taxon>
        <taxon>Magnoliopsida</taxon>
        <taxon>eudicotyledons</taxon>
        <taxon>Gunneridae</taxon>
        <taxon>Pentapetalae</taxon>
        <taxon>rosids</taxon>
        <taxon>fabids</taxon>
        <taxon>Malpighiales</taxon>
        <taxon>Euphorbiaceae</taxon>
        <taxon>Acalyphoideae</taxon>
        <taxon>Acalypheae</taxon>
        <taxon>Ricinus</taxon>
    </lineage>
</organism>
<dbReference type="SUPFAM" id="SSF50382">
    <property type="entry name" value="Agglutinin"/>
    <property type="match status" value="2"/>
</dbReference>
<dbReference type="Gene3D" id="2.80.10.50">
    <property type="match status" value="2"/>
</dbReference>
<sequence>MAPVIPRFCVFKSNYAGKYLRYVQEEKQRRLIRCDGDDILDPLSKFRVEKAKSNKDLVHIRCSYSNKYWRRNGEVTDLIAAAADAADEDPSKWSCTLFKPLAKDDKTFRFQHVQSGNNVWYLRSDNEDRGCLIARYSYEEPDGGDLFTITDWESLVILPKHVAFKGDNGKYLRYRGEGGDEHMEFGATDIGDNKVGEQIFSNPDGSICLKHDSNGKFWRATPNWIYPETTSASGSDPATLFWPIKLQGNAIALRSMGNDRFLRRTDYGGTVDCLAAASWATTIDRQSHLAVEELIKVRQIYNVVYRLEDARIYDETPMTLARSCVSNMTQQTETLEVTMSYTEAWKYEWNTGVSMASSFSMKFSAGIPMITDISIEVKDSREDEYEWGTVVDGSFSLTKTIPVSVPPMTKTTVRLLATLGSCDVPFSYTQQDTLTNGQLDVSVKHDGLYTGANCYKFRTETSEEKL</sequence>
<dbReference type="CDD" id="cd00257">
    <property type="entry name" value="beta-trefoil_FSCN-like"/>
    <property type="match status" value="1"/>
</dbReference>
<feature type="domain" description="Agglutinin" evidence="1">
    <location>
        <begin position="3"/>
        <end position="151"/>
    </location>
</feature>
<protein>
    <recommendedName>
        <fullName evidence="1">Agglutinin domain-containing protein</fullName>
    </recommendedName>
</protein>
<evidence type="ECO:0000313" key="2">
    <source>
        <dbReference type="EMBL" id="EEF42966.1"/>
    </source>
</evidence>
<dbReference type="SMART" id="SM00791">
    <property type="entry name" value="Agglutinin"/>
    <property type="match status" value="2"/>
</dbReference>
<dbReference type="InterPro" id="IPR053237">
    <property type="entry name" value="Natterin_C"/>
</dbReference>
<dbReference type="SUPFAM" id="SSF56973">
    <property type="entry name" value="Aerolisin/ETX pore-forming domain"/>
    <property type="match status" value="1"/>
</dbReference>